<reference evidence="1" key="2">
    <citation type="submission" date="2014-06" db="EMBL/GenBank/DDBJ databases">
        <title>Draft genome sequence of Eubacterium siraeum (DSM 15702).</title>
        <authorList>
            <person name="Sudarsanam P."/>
            <person name="Ley R."/>
            <person name="Guruge J."/>
            <person name="Turnbaugh P.J."/>
            <person name="Mahowald M."/>
            <person name="Liep D."/>
            <person name="Gordon J."/>
        </authorList>
    </citation>
    <scope>NUCLEOTIDE SEQUENCE</scope>
    <source>
        <strain evidence="1">DSM 15702</strain>
    </source>
</reference>
<protein>
    <submittedName>
        <fullName evidence="1">Uncharacterized protein</fullName>
    </submittedName>
</protein>
<name>B0MKG9_9FIRM</name>
<dbReference type="Proteomes" id="UP000005326">
    <property type="component" value="Unassembled WGS sequence"/>
</dbReference>
<evidence type="ECO:0000313" key="1">
    <source>
        <dbReference type="EMBL" id="EDS01820.1"/>
    </source>
</evidence>
<dbReference type="AlphaFoldDB" id="B0MKG9"/>
<dbReference type="EMBL" id="ABCA03000030">
    <property type="protein sequence ID" value="EDS01820.1"/>
    <property type="molecule type" value="Genomic_DNA"/>
</dbReference>
<reference evidence="1" key="1">
    <citation type="submission" date="2007-10" db="EMBL/GenBank/DDBJ databases">
        <authorList>
            <person name="Fulton L."/>
            <person name="Clifton S."/>
            <person name="Fulton B."/>
            <person name="Xu J."/>
            <person name="Minx P."/>
            <person name="Pepin K.H."/>
            <person name="Johnson M."/>
            <person name="Thiruvilangam P."/>
            <person name="Bhonagiri V."/>
            <person name="Nash W.E."/>
            <person name="Mardis E.R."/>
            <person name="Wilson R.K."/>
        </authorList>
    </citation>
    <scope>NUCLEOTIDE SEQUENCE [LARGE SCALE GENOMIC DNA]</scope>
    <source>
        <strain evidence="1">DSM 15702</strain>
    </source>
</reference>
<proteinExistence type="predicted"/>
<comment type="caution">
    <text evidence="1">The sequence shown here is derived from an EMBL/GenBank/DDBJ whole genome shotgun (WGS) entry which is preliminary data.</text>
</comment>
<sequence length="65" mass="6859">MPLQITSIKIIVLTECNPSVLTADKFGKLKKAGVSQAKRNKATVCALPAIHLPFFEGEASCDSAG</sequence>
<gene>
    <name evidence="1" type="ORF">EUBSIR_00302</name>
</gene>
<evidence type="ECO:0000313" key="2">
    <source>
        <dbReference type="Proteomes" id="UP000005326"/>
    </source>
</evidence>
<keyword evidence="2" id="KW-1185">Reference proteome</keyword>
<accession>B0MKG9</accession>
<organism evidence="1 2">
    <name type="scientific">[Eubacterium] siraeum DSM 15702</name>
    <dbReference type="NCBI Taxonomy" id="428128"/>
    <lineage>
        <taxon>Bacteria</taxon>
        <taxon>Bacillati</taxon>
        <taxon>Bacillota</taxon>
        <taxon>Clostridia</taxon>
        <taxon>Eubacteriales</taxon>
        <taxon>Oscillospiraceae</taxon>
        <taxon>Oscillospiraceae incertae sedis</taxon>
    </lineage>
</organism>